<feature type="coiled-coil region" evidence="1">
    <location>
        <begin position="202"/>
        <end position="283"/>
    </location>
</feature>
<evidence type="ECO:0000256" key="2">
    <source>
        <dbReference type="SAM" id="MobiDB-lite"/>
    </source>
</evidence>
<proteinExistence type="predicted"/>
<evidence type="ECO:0000313" key="4">
    <source>
        <dbReference type="Proteomes" id="UP001295684"/>
    </source>
</evidence>
<dbReference type="PANTHER" id="PTHR37473">
    <property type="entry name" value="EF-HAND DOMAIN-CONTAINING PROTEIN"/>
    <property type="match status" value="1"/>
</dbReference>
<feature type="region of interest" description="Disordered" evidence="2">
    <location>
        <begin position="1"/>
        <end position="85"/>
    </location>
</feature>
<feature type="compositionally biased region" description="Polar residues" evidence="2">
    <location>
        <begin position="62"/>
        <end position="80"/>
    </location>
</feature>
<evidence type="ECO:0000313" key="3">
    <source>
        <dbReference type="EMBL" id="CAI2376206.1"/>
    </source>
</evidence>
<reference evidence="3" key="1">
    <citation type="submission" date="2023-07" db="EMBL/GenBank/DDBJ databases">
        <authorList>
            <consortium name="AG Swart"/>
            <person name="Singh M."/>
            <person name="Singh A."/>
            <person name="Seah K."/>
            <person name="Emmerich C."/>
        </authorList>
    </citation>
    <scope>NUCLEOTIDE SEQUENCE</scope>
    <source>
        <strain evidence="3">DP1</strain>
    </source>
</reference>
<keyword evidence="4" id="KW-1185">Reference proteome</keyword>
<gene>
    <name evidence="3" type="ORF">ECRASSUSDP1_LOCUS17575</name>
</gene>
<organism evidence="3 4">
    <name type="scientific">Euplotes crassus</name>
    <dbReference type="NCBI Taxonomy" id="5936"/>
    <lineage>
        <taxon>Eukaryota</taxon>
        <taxon>Sar</taxon>
        <taxon>Alveolata</taxon>
        <taxon>Ciliophora</taxon>
        <taxon>Intramacronucleata</taxon>
        <taxon>Spirotrichea</taxon>
        <taxon>Hypotrichia</taxon>
        <taxon>Euplotida</taxon>
        <taxon>Euplotidae</taxon>
        <taxon>Moneuplotes</taxon>
    </lineage>
</organism>
<dbReference type="AlphaFoldDB" id="A0AAD2D0R2"/>
<dbReference type="Proteomes" id="UP001295684">
    <property type="component" value="Unassembled WGS sequence"/>
</dbReference>
<protein>
    <submittedName>
        <fullName evidence="3">Uncharacterized protein</fullName>
    </submittedName>
</protein>
<accession>A0AAD2D0R2</accession>
<dbReference type="PANTHER" id="PTHR37473:SF1">
    <property type="entry name" value="EF-HAND DOMAIN-CONTAINING PROTEIN"/>
    <property type="match status" value="1"/>
</dbReference>
<keyword evidence="1" id="KW-0175">Coiled coil</keyword>
<evidence type="ECO:0000256" key="1">
    <source>
        <dbReference type="SAM" id="Coils"/>
    </source>
</evidence>
<sequence>MDQEEDNNTKLPDIKNNKGEPNAFVGSANGGSKSTNRNIAGGLSGRAQSMSRHSSKKSVSVTNNLQTATQSGKPSRTLNNAKEKRMQVEKDAELLANRIALLKQEEMRTWKKIEETRKRAKDVLEMKRKNEQRIKKKMSDIKAKNIKIKKSQRRVMKLRKLRAAEKGKIKEAMFTAKRHEFKHTKLEGKRNSRIRKEKQKQSMLVKDQLRQAETMRKNLERQKLEKARKDFEERIQKEKRLTKKKEKEVMQMEMIEMELIKKLQNTQNIQKDAYQELENALAQPSAHFQNQRKRSVEKEDNSEN</sequence>
<feature type="region of interest" description="Disordered" evidence="2">
    <location>
        <begin position="283"/>
        <end position="304"/>
    </location>
</feature>
<name>A0AAD2D0R2_EUPCR</name>
<comment type="caution">
    <text evidence="3">The sequence shown here is derived from an EMBL/GenBank/DDBJ whole genome shotgun (WGS) entry which is preliminary data.</text>
</comment>
<feature type="compositionally biased region" description="Basic and acidic residues" evidence="2">
    <location>
        <begin position="294"/>
        <end position="304"/>
    </location>
</feature>
<dbReference type="EMBL" id="CAMPGE010017748">
    <property type="protein sequence ID" value="CAI2376206.1"/>
    <property type="molecule type" value="Genomic_DNA"/>
</dbReference>